<gene>
    <name evidence="2" type="ORF">DME_LOCUS4616</name>
</gene>
<evidence type="ECO:0000313" key="4">
    <source>
        <dbReference type="Proteomes" id="UP000274756"/>
    </source>
</evidence>
<evidence type="ECO:0000313" key="5">
    <source>
        <dbReference type="WBParaSite" id="DME_0000025601-mRNA-1"/>
    </source>
</evidence>
<organism evidence="3 5">
    <name type="scientific">Dracunculus medinensis</name>
    <name type="common">Guinea worm</name>
    <dbReference type="NCBI Taxonomy" id="318479"/>
    <lineage>
        <taxon>Eukaryota</taxon>
        <taxon>Metazoa</taxon>
        <taxon>Ecdysozoa</taxon>
        <taxon>Nematoda</taxon>
        <taxon>Chromadorea</taxon>
        <taxon>Rhabditida</taxon>
        <taxon>Spirurina</taxon>
        <taxon>Dracunculoidea</taxon>
        <taxon>Dracunculidae</taxon>
        <taxon>Dracunculus</taxon>
    </lineage>
</organism>
<dbReference type="GO" id="GO:0016020">
    <property type="term" value="C:membrane"/>
    <property type="evidence" value="ECO:0007669"/>
    <property type="project" value="TreeGrafter"/>
</dbReference>
<dbReference type="SUPFAM" id="SSF111331">
    <property type="entry name" value="NAD kinase/diacylglycerol kinase-like"/>
    <property type="match status" value="1"/>
</dbReference>
<dbReference type="Pfam" id="PF00781">
    <property type="entry name" value="DAGK_cat"/>
    <property type="match status" value="1"/>
</dbReference>
<feature type="domain" description="DAGKc" evidence="1">
    <location>
        <begin position="145"/>
        <end position="292"/>
    </location>
</feature>
<dbReference type="Gene3D" id="2.60.200.40">
    <property type="match status" value="1"/>
</dbReference>
<dbReference type="InterPro" id="IPR016064">
    <property type="entry name" value="NAD/diacylglycerol_kinase_sf"/>
</dbReference>
<dbReference type="PROSITE" id="PS50146">
    <property type="entry name" value="DAGK"/>
    <property type="match status" value="1"/>
</dbReference>
<evidence type="ECO:0000313" key="2">
    <source>
        <dbReference type="EMBL" id="VDN54643.1"/>
    </source>
</evidence>
<reference evidence="2 4" key="2">
    <citation type="submission" date="2018-11" db="EMBL/GenBank/DDBJ databases">
        <authorList>
            <consortium name="Pathogen Informatics"/>
        </authorList>
    </citation>
    <scope>NUCLEOTIDE SEQUENCE [LARGE SCALE GENOMIC DNA]</scope>
</reference>
<dbReference type="AlphaFoldDB" id="A0A0N4U105"/>
<accession>A0A0N4U105</accession>
<dbReference type="GO" id="GO:0005737">
    <property type="term" value="C:cytoplasm"/>
    <property type="evidence" value="ECO:0007669"/>
    <property type="project" value="TreeGrafter"/>
</dbReference>
<dbReference type="Proteomes" id="UP000274756">
    <property type="component" value="Unassembled WGS sequence"/>
</dbReference>
<dbReference type="GO" id="GO:0001727">
    <property type="term" value="F:lipid kinase activity"/>
    <property type="evidence" value="ECO:0007669"/>
    <property type="project" value="TreeGrafter"/>
</dbReference>
<evidence type="ECO:0000313" key="3">
    <source>
        <dbReference type="Proteomes" id="UP000038040"/>
    </source>
</evidence>
<dbReference type="Proteomes" id="UP000038040">
    <property type="component" value="Unplaced"/>
</dbReference>
<dbReference type="PANTHER" id="PTHR12358">
    <property type="entry name" value="SPHINGOSINE KINASE"/>
    <property type="match status" value="1"/>
</dbReference>
<reference evidence="5" key="1">
    <citation type="submission" date="2017-02" db="UniProtKB">
        <authorList>
            <consortium name="WormBaseParasite"/>
        </authorList>
    </citation>
    <scope>IDENTIFICATION</scope>
</reference>
<dbReference type="InterPro" id="IPR017438">
    <property type="entry name" value="ATP-NAD_kinase_N"/>
</dbReference>
<dbReference type="PANTHER" id="PTHR12358:SF112">
    <property type="entry name" value="LD11247P-RELATED"/>
    <property type="match status" value="1"/>
</dbReference>
<dbReference type="EMBL" id="UYYG01001150">
    <property type="protein sequence ID" value="VDN54643.1"/>
    <property type="molecule type" value="Genomic_DNA"/>
</dbReference>
<name>A0A0N4U105_DRAME</name>
<dbReference type="InterPro" id="IPR050187">
    <property type="entry name" value="Lipid_Phosphate_FormReg"/>
</dbReference>
<dbReference type="STRING" id="318479.A0A0N4U105"/>
<evidence type="ECO:0000259" key="1">
    <source>
        <dbReference type="PROSITE" id="PS50146"/>
    </source>
</evidence>
<dbReference type="InterPro" id="IPR001206">
    <property type="entry name" value="Diacylglycerol_kinase_cat_dom"/>
</dbReference>
<dbReference type="GO" id="GO:0046512">
    <property type="term" value="P:sphingosine biosynthetic process"/>
    <property type="evidence" value="ECO:0007669"/>
    <property type="project" value="TreeGrafter"/>
</dbReference>
<proteinExistence type="predicted"/>
<dbReference type="SMART" id="SM00046">
    <property type="entry name" value="DAGKc"/>
    <property type="match status" value="1"/>
</dbReference>
<dbReference type="WBParaSite" id="DME_0000025601-mRNA-1">
    <property type="protein sequence ID" value="DME_0000025601-mRNA-1"/>
    <property type="gene ID" value="DME_0000025601"/>
</dbReference>
<dbReference type="OrthoDB" id="3853857at2759"/>
<protein>
    <submittedName>
        <fullName evidence="5">DAGKc domain-containing protein</fullName>
    </submittedName>
</protein>
<dbReference type="Gene3D" id="3.40.50.10330">
    <property type="entry name" value="Probable inorganic polyphosphate/atp-NAD kinase, domain 1"/>
    <property type="match status" value="1"/>
</dbReference>
<sequence length="510" mass="58580">MMETKLFASENELDVFTHTNIPTIPITLNSVSIRIIFSNAIHLSEECYSTNSAIYFQLVEFRKFLILLHDDIISVEEITNNDFTESEKLPNIYLEIIAYPIISGKRQRLQIRFNFSDKSLAECWKTYISKKIDPPLPPHFQRKISRKRKILVLVNPFGGQKNAKKIWQNYIARIFQESHIDYDLIVTEREKHAIEIARCMDLDEYDAVAVISGDGLINEIISGLLLRPDRIRAMKFPIAHIPGGTSNALAASICFQCNEPFSPRKPFFLEAALMICRPRYLPLRICSVQTEKDGDRPMFLSVTWGLLADIDIGSERFRWAGLARLHIEAFLRIMRWHHIARKAFGKDHFRYDEISHFSSENDINVNNSHVNDEKIPLLNEQIPEHWTSVEGEYVFVCITNLSHLGSDVPYIPSSRLDDDYFFLSYVDWKLVKSRFQIMQMMLEMCNSGHLDYSCFQVIPVKACRVEPKDGCGGYLSIDGEPISPGTTFQVVPFGCVTIVGRNEVKSAHST</sequence>
<keyword evidence="4" id="KW-1185">Reference proteome</keyword>